<gene>
    <name evidence="1" type="ORF">MNBD_CHLOROFLEXI01-1035</name>
</gene>
<reference evidence="1" key="1">
    <citation type="submission" date="2018-06" db="EMBL/GenBank/DDBJ databases">
        <authorList>
            <person name="Zhirakovskaya E."/>
        </authorList>
    </citation>
    <scope>NUCLEOTIDE SEQUENCE</scope>
</reference>
<accession>A0A3B0UWM7</accession>
<evidence type="ECO:0000313" key="1">
    <source>
        <dbReference type="EMBL" id="VAW32573.1"/>
    </source>
</evidence>
<dbReference type="EMBL" id="UOEU01000373">
    <property type="protein sequence ID" value="VAW32573.1"/>
    <property type="molecule type" value="Genomic_DNA"/>
</dbReference>
<proteinExistence type="predicted"/>
<name>A0A3B0UWM7_9ZZZZ</name>
<dbReference type="AlphaFoldDB" id="A0A3B0UWM7"/>
<protein>
    <submittedName>
        <fullName evidence="1">Uncharacterized protein</fullName>
    </submittedName>
</protein>
<organism evidence="1">
    <name type="scientific">hydrothermal vent metagenome</name>
    <dbReference type="NCBI Taxonomy" id="652676"/>
    <lineage>
        <taxon>unclassified sequences</taxon>
        <taxon>metagenomes</taxon>
        <taxon>ecological metagenomes</taxon>
    </lineage>
</organism>
<sequence>MPLVSAISYVEVLGYHLLKDAERQHFVEFFEAATMLAISPLILEQAVKLR</sequence>